<dbReference type="OrthoDB" id="1723276at2"/>
<dbReference type="InterPro" id="IPR024485">
    <property type="entry name" value="DUF2680"/>
</dbReference>
<dbReference type="Pfam" id="PF10925">
    <property type="entry name" value="DUF2680"/>
    <property type="match status" value="3"/>
</dbReference>
<proteinExistence type="predicted"/>
<evidence type="ECO:0000256" key="1">
    <source>
        <dbReference type="SAM" id="MobiDB-lite"/>
    </source>
</evidence>
<protein>
    <recommendedName>
        <fullName evidence="5">DUF2680 domain-containing protein</fullName>
    </recommendedName>
</protein>
<accession>A0A1M5EPE7</accession>
<name>A0A1M5EPE7_9THEO</name>
<dbReference type="RefSeq" id="WP_073346252.1">
    <property type="nucleotide sequence ID" value="NZ_FQVH01000047.1"/>
</dbReference>
<reference evidence="3 4" key="1">
    <citation type="submission" date="2016-11" db="EMBL/GenBank/DDBJ databases">
        <authorList>
            <person name="Jaros S."/>
            <person name="Januszkiewicz K."/>
            <person name="Wedrychowicz H."/>
        </authorList>
    </citation>
    <scope>NUCLEOTIDE SEQUENCE [LARGE SCALE GENOMIC DNA]</scope>
    <source>
        <strain evidence="3 4">DSM 17918</strain>
    </source>
</reference>
<dbReference type="EMBL" id="FQVH01000047">
    <property type="protein sequence ID" value="SHF81099.1"/>
    <property type="molecule type" value="Genomic_DNA"/>
</dbReference>
<evidence type="ECO:0008006" key="5">
    <source>
        <dbReference type="Google" id="ProtNLM"/>
    </source>
</evidence>
<feature type="signal peptide" evidence="2">
    <location>
        <begin position="1"/>
        <end position="24"/>
    </location>
</feature>
<evidence type="ECO:0000313" key="3">
    <source>
        <dbReference type="EMBL" id="SHF81099.1"/>
    </source>
</evidence>
<evidence type="ECO:0000256" key="2">
    <source>
        <dbReference type="SAM" id="SignalP"/>
    </source>
</evidence>
<evidence type="ECO:0000313" key="4">
    <source>
        <dbReference type="Proteomes" id="UP000184088"/>
    </source>
</evidence>
<feature type="region of interest" description="Disordered" evidence="1">
    <location>
        <begin position="294"/>
        <end position="315"/>
    </location>
</feature>
<dbReference type="Proteomes" id="UP000184088">
    <property type="component" value="Unassembled WGS sequence"/>
</dbReference>
<organism evidence="3 4">
    <name type="scientific">Caldanaerobius fijiensis DSM 17918</name>
    <dbReference type="NCBI Taxonomy" id="1121256"/>
    <lineage>
        <taxon>Bacteria</taxon>
        <taxon>Bacillati</taxon>
        <taxon>Bacillota</taxon>
        <taxon>Clostridia</taxon>
        <taxon>Thermoanaerobacterales</taxon>
        <taxon>Thermoanaerobacteraceae</taxon>
        <taxon>Caldanaerobius</taxon>
    </lineage>
</organism>
<gene>
    <name evidence="3" type="ORF">SAMN02746089_02591</name>
</gene>
<feature type="compositionally biased region" description="Polar residues" evidence="1">
    <location>
        <begin position="306"/>
        <end position="315"/>
    </location>
</feature>
<feature type="chain" id="PRO_5009909879" description="DUF2680 domain-containing protein" evidence="2">
    <location>
        <begin position="25"/>
        <end position="315"/>
    </location>
</feature>
<feature type="compositionally biased region" description="Low complexity" evidence="1">
    <location>
        <begin position="294"/>
        <end position="305"/>
    </location>
</feature>
<keyword evidence="2" id="KW-0732">Signal</keyword>
<dbReference type="AlphaFoldDB" id="A0A1M5EPE7"/>
<keyword evidence="4" id="KW-1185">Reference proteome</keyword>
<sequence length="315" mass="35172">MRKRKFMIVLAVIIALAIPFSVFAATSNTPAAKSVRSFFGIDPSKLTDKQKADITDYNKKMADLQKDFINKMVADGVITKEQGDAAIKQIDDMLNNANKNGMPYIFGMGRKGFGRGDFGLGKIDTSKLTQQQKTELIAIYKEMANLQKDLVNKLVSEGLITKNQGDTAINKIDNMINNIEKNGLANCRGLMIGGMDGFGFVLKDIDTSKLTQQQKTEIINYFKKMAELQKQLVNKFVSFGLITKDQGSAITSRIDNMQKNIEQNGLPQGFHKGFRMGRGHFGGEWHERYNQQNDTQQNSTQQNNNGLIQVSPQTL</sequence>